<feature type="region of interest" description="Disordered" evidence="4">
    <location>
        <begin position="525"/>
        <end position="575"/>
    </location>
</feature>
<protein>
    <recommendedName>
        <fullName evidence="5">Clp R domain-containing protein</fullName>
    </recommendedName>
</protein>
<dbReference type="SUPFAM" id="SSF52540">
    <property type="entry name" value="P-loop containing nucleoside triphosphate hydrolases"/>
    <property type="match status" value="1"/>
</dbReference>
<dbReference type="Gene3D" id="3.40.50.300">
    <property type="entry name" value="P-loop containing nucleotide triphosphate hydrolases"/>
    <property type="match status" value="1"/>
</dbReference>
<feature type="region of interest" description="Disordered" evidence="4">
    <location>
        <begin position="745"/>
        <end position="770"/>
    </location>
</feature>
<dbReference type="Proteomes" id="UP001497516">
    <property type="component" value="Chromosome 3"/>
</dbReference>
<dbReference type="AlphaFoldDB" id="A0AAV2DJD5"/>
<keyword evidence="2 3" id="KW-0677">Repeat</keyword>
<comment type="similarity">
    <text evidence="1">Belongs to the ClpA/ClpB family.</text>
</comment>
<dbReference type="InterPro" id="IPR036628">
    <property type="entry name" value="Clp_N_dom_sf"/>
</dbReference>
<evidence type="ECO:0000256" key="4">
    <source>
        <dbReference type="SAM" id="MobiDB-lite"/>
    </source>
</evidence>
<dbReference type="InterPro" id="IPR058680">
    <property type="entry name" value="NBD_SMAX1-like"/>
</dbReference>
<keyword evidence="7" id="KW-1185">Reference proteome</keyword>
<evidence type="ECO:0000259" key="5">
    <source>
        <dbReference type="PROSITE" id="PS51903"/>
    </source>
</evidence>
<dbReference type="PROSITE" id="PS51903">
    <property type="entry name" value="CLP_R"/>
    <property type="match status" value="1"/>
</dbReference>
<feature type="domain" description="Clp R" evidence="5">
    <location>
        <begin position="9"/>
        <end position="180"/>
    </location>
</feature>
<proteinExistence type="inferred from homology"/>
<evidence type="ECO:0000313" key="7">
    <source>
        <dbReference type="Proteomes" id="UP001497516"/>
    </source>
</evidence>
<evidence type="ECO:0000313" key="6">
    <source>
        <dbReference type="EMBL" id="CAL1374078.1"/>
    </source>
</evidence>
<name>A0AAV2DJD5_9ROSI</name>
<dbReference type="InterPro" id="IPR027417">
    <property type="entry name" value="P-loop_NTPase"/>
</dbReference>
<evidence type="ECO:0000256" key="2">
    <source>
        <dbReference type="ARBA" id="ARBA00022737"/>
    </source>
</evidence>
<evidence type="ECO:0000256" key="1">
    <source>
        <dbReference type="ARBA" id="ARBA00008675"/>
    </source>
</evidence>
<organism evidence="6 7">
    <name type="scientific">Linum trigynum</name>
    <dbReference type="NCBI Taxonomy" id="586398"/>
    <lineage>
        <taxon>Eukaryota</taxon>
        <taxon>Viridiplantae</taxon>
        <taxon>Streptophyta</taxon>
        <taxon>Embryophyta</taxon>
        <taxon>Tracheophyta</taxon>
        <taxon>Spermatophyta</taxon>
        <taxon>Magnoliopsida</taxon>
        <taxon>eudicotyledons</taxon>
        <taxon>Gunneridae</taxon>
        <taxon>Pentapetalae</taxon>
        <taxon>rosids</taxon>
        <taxon>fabids</taxon>
        <taxon>Malpighiales</taxon>
        <taxon>Linaceae</taxon>
        <taxon>Linum</taxon>
    </lineage>
</organism>
<accession>A0AAV2DJD5</accession>
<feature type="compositionally biased region" description="Low complexity" evidence="4">
    <location>
        <begin position="552"/>
        <end position="564"/>
    </location>
</feature>
<gene>
    <name evidence="6" type="ORF">LTRI10_LOCUS15967</name>
</gene>
<evidence type="ECO:0000256" key="3">
    <source>
        <dbReference type="PROSITE-ProRule" id="PRU01251"/>
    </source>
</evidence>
<dbReference type="PANTHER" id="PTHR43572:SF7">
    <property type="entry name" value="CLP R DOMAIN-CONTAINING PROTEIN"/>
    <property type="match status" value="1"/>
</dbReference>
<sequence>MRAAGICSIQQGLTPEAAATVKQAISLARRRGHAQVTPLHVASAMLASSGGLFRRACLQAHSHPLQCKALELCFNVALNRLPASTTAHLLAAGPHHHHHHSSTYYPSLSNALVAAFKRAQAHQRRGSAENQQQPILAVKIEAEQLVISILDDPSVSRVMREAGFSSPQVKIRVEKTINHNNNNNNTTTNKHSNKNAATSSAALDVVRSSNDYKPPPHHHQMRMMSVPNFGHHQLVVPKSAPVDHYNVREEDVTAVLNAMMAGKSRRNIVVTGECVDTSEAVVRAAMDRGAAAAAAAELRSARFASLPLFTLASLSRAEIDRKILELRCNYLLTTKTSSGVVVLYVGDVKWVADFWSSYGEQSRYMMNRSSLYYSSMEYVIMEIKKLVRDYSKQLVVVGIASFQAYMKCKAGHPCLEDLWELSSLTVPVGSGLSLCLNFDLQSPKGRENRPPMESSAAINFGEECRSDYGGKEPTKPTSSLPSWLLQCKEETAAAAANDENRVFTFFDIFEPAKNKRFAHRNSNNLWGSSSRNQSPDSSTSNCCTTTKPDLLSNPNSSPNSASSSEVSDHGEDEDRSFKEFNGVNLQILCRALEQKVPHQREIITEIATAVLECRSGMKRQKLSSRAAERREETWLMFEGEDCRGKESVARELARVVYGSSQAGFVAIKNSGNDDLDLSETYVEHLGLALNENPHRVFFIEEIDQTWSNAEKGMRKAIRTGRVTLRGGESVPLKDAIVIFSCKSFGQYQSSSPCPSRKRKRGGESNGEDEHHGLILSLDLNMSIDDSSEIGDDDDQQGSNGVLQLVDGRVVFKVHGDQEL</sequence>
<dbReference type="Gene3D" id="1.10.1780.10">
    <property type="entry name" value="Clp, N-terminal domain"/>
    <property type="match status" value="1"/>
</dbReference>
<dbReference type="Pfam" id="PF23569">
    <property type="entry name" value="NBD_SMAX1"/>
    <property type="match status" value="1"/>
</dbReference>
<dbReference type="InterPro" id="IPR004176">
    <property type="entry name" value="Clp_R_N"/>
</dbReference>
<feature type="compositionally biased region" description="Polar residues" evidence="4">
    <location>
        <begin position="525"/>
        <end position="547"/>
    </location>
</feature>
<dbReference type="EMBL" id="OZ034816">
    <property type="protein sequence ID" value="CAL1374078.1"/>
    <property type="molecule type" value="Genomic_DNA"/>
</dbReference>
<dbReference type="Pfam" id="PF02861">
    <property type="entry name" value="Clp_N"/>
    <property type="match status" value="1"/>
</dbReference>
<dbReference type="SUPFAM" id="SSF81923">
    <property type="entry name" value="Double Clp-N motif"/>
    <property type="match status" value="1"/>
</dbReference>
<dbReference type="InterPro" id="IPR051650">
    <property type="entry name" value="SL_signaling_regulator"/>
</dbReference>
<dbReference type="PANTHER" id="PTHR43572">
    <property type="entry name" value="CHAPERONE PROTEIN CLPD, CHLOROPLASTIC"/>
    <property type="match status" value="1"/>
</dbReference>
<reference evidence="6 7" key="1">
    <citation type="submission" date="2024-04" db="EMBL/GenBank/DDBJ databases">
        <authorList>
            <person name="Fracassetti M."/>
        </authorList>
    </citation>
    <scope>NUCLEOTIDE SEQUENCE [LARGE SCALE GENOMIC DNA]</scope>
</reference>